<feature type="compositionally biased region" description="Basic residues" evidence="1">
    <location>
        <begin position="514"/>
        <end position="523"/>
    </location>
</feature>
<keyword evidence="3" id="KW-1185">Reference proteome</keyword>
<name>A0AA38NVD4_9AGAR</name>
<evidence type="ECO:0000256" key="1">
    <source>
        <dbReference type="SAM" id="MobiDB-lite"/>
    </source>
</evidence>
<feature type="compositionally biased region" description="Polar residues" evidence="1">
    <location>
        <begin position="378"/>
        <end position="404"/>
    </location>
</feature>
<accession>A0AA38NVD4</accession>
<protein>
    <submittedName>
        <fullName evidence="2">Uncharacterized protein</fullName>
    </submittedName>
</protein>
<reference evidence="2" key="1">
    <citation type="submission" date="2022-08" db="EMBL/GenBank/DDBJ databases">
        <authorList>
            <consortium name="DOE Joint Genome Institute"/>
            <person name="Min B."/>
            <person name="Riley R."/>
            <person name="Sierra-Patev S."/>
            <person name="Naranjo-Ortiz M."/>
            <person name="Looney B."/>
            <person name="Konkel Z."/>
            <person name="Slot J.C."/>
            <person name="Sakamoto Y."/>
            <person name="Steenwyk J.L."/>
            <person name="Rokas A."/>
            <person name="Carro J."/>
            <person name="Camarero S."/>
            <person name="Ferreira P."/>
            <person name="Molpeceres G."/>
            <person name="Ruiz-Duenas F.J."/>
            <person name="Serrano A."/>
            <person name="Henrissat B."/>
            <person name="Drula E."/>
            <person name="Hughes K.W."/>
            <person name="Mata J.L."/>
            <person name="Ishikawa N.K."/>
            <person name="Vargas-Isla R."/>
            <person name="Ushijima S."/>
            <person name="Smith C.A."/>
            <person name="Ahrendt S."/>
            <person name="Andreopoulos W."/>
            <person name="He G."/>
            <person name="Labutti K."/>
            <person name="Lipzen A."/>
            <person name="Ng V."/>
            <person name="Sandor L."/>
            <person name="Barry K."/>
            <person name="Martinez A.T."/>
            <person name="Xiao Y."/>
            <person name="Gibbons J.G."/>
            <person name="Terashima K."/>
            <person name="Hibbett D.S."/>
            <person name="Grigoriev I.V."/>
        </authorList>
    </citation>
    <scope>NUCLEOTIDE SEQUENCE</scope>
    <source>
        <strain evidence="2">TFB9207</strain>
    </source>
</reference>
<evidence type="ECO:0000313" key="2">
    <source>
        <dbReference type="EMBL" id="KAJ3831208.1"/>
    </source>
</evidence>
<dbReference type="EMBL" id="MU807688">
    <property type="protein sequence ID" value="KAJ3831208.1"/>
    <property type="molecule type" value="Genomic_DNA"/>
</dbReference>
<comment type="caution">
    <text evidence="2">The sequence shown here is derived from an EMBL/GenBank/DDBJ whole genome shotgun (WGS) entry which is preliminary data.</text>
</comment>
<feature type="compositionally biased region" description="Basic and acidic residues" evidence="1">
    <location>
        <begin position="16"/>
        <end position="58"/>
    </location>
</feature>
<feature type="non-terminal residue" evidence="2">
    <location>
        <position position="1"/>
    </location>
</feature>
<organism evidence="2 3">
    <name type="scientific">Lentinula raphanica</name>
    <dbReference type="NCBI Taxonomy" id="153919"/>
    <lineage>
        <taxon>Eukaryota</taxon>
        <taxon>Fungi</taxon>
        <taxon>Dikarya</taxon>
        <taxon>Basidiomycota</taxon>
        <taxon>Agaricomycotina</taxon>
        <taxon>Agaricomycetes</taxon>
        <taxon>Agaricomycetidae</taxon>
        <taxon>Agaricales</taxon>
        <taxon>Marasmiineae</taxon>
        <taxon>Omphalotaceae</taxon>
        <taxon>Lentinula</taxon>
    </lineage>
</organism>
<feature type="region of interest" description="Disordered" evidence="1">
    <location>
        <begin position="352"/>
        <end position="404"/>
    </location>
</feature>
<evidence type="ECO:0000313" key="3">
    <source>
        <dbReference type="Proteomes" id="UP001163846"/>
    </source>
</evidence>
<proteinExistence type="predicted"/>
<feature type="compositionally biased region" description="Low complexity" evidence="1">
    <location>
        <begin position="430"/>
        <end position="439"/>
    </location>
</feature>
<dbReference type="Proteomes" id="UP001163846">
    <property type="component" value="Unassembled WGS sequence"/>
</dbReference>
<feature type="region of interest" description="Disordered" evidence="1">
    <location>
        <begin position="1"/>
        <end position="58"/>
    </location>
</feature>
<feature type="region of interest" description="Disordered" evidence="1">
    <location>
        <begin position="498"/>
        <end position="561"/>
    </location>
</feature>
<feature type="compositionally biased region" description="Basic and acidic residues" evidence="1">
    <location>
        <begin position="361"/>
        <end position="372"/>
    </location>
</feature>
<dbReference type="AlphaFoldDB" id="A0AA38NVD4"/>
<sequence>AAEALASFKNPAPAKEIFREENDERIKQEAERLRTEAAEKRAAEGKNPDDFDSRKDDNRGGFYQRALSALWKQADQGLYEEKANSYDLYSNQEAFPKLIRTSLEALCQHGAMGPTEIFFMAGFRNEKNEVVICRMSCHPKDGDDQPGFLRSTGEERESATLTRRWYDYCNAHLPKHDVDETLVRDASSTYITTNEDAIPVLVKFDLRDFKPSHLCEILKTFLTTLWFHSWPQDQERASIPLLEIIAHPDDFYDTKKYKFPVAFAEIETLHITDLYTLADFLLSKSGVSCPDPFVFRKKHDINKRIAYRRRLQAIELSTGEEIVSYDAIHAHLPPSDHSVSSVASDSLLSTLEDAPSANNKHQKDTVYSRNPEELGEELSSSAPTPSAVSDSMLSSVPMASTPQNIPSISTDVLVAALSDTAAPEAGQTLSPSPSSVVPPVTIPQDASPDVAMEHSPNLPNSIPPPSSSDVVTLQDALVSNSSNPTPPVTASLHDAPVTVSAAVNRSSESQPPRQSRRSSRKKMPTSGGALAKPGSSQPVDDDTVVRRSSRAKSGKLIQRVG</sequence>
<feature type="region of interest" description="Disordered" evidence="1">
    <location>
        <begin position="424"/>
        <end position="469"/>
    </location>
</feature>
<gene>
    <name evidence="2" type="ORF">F5878DRAFT_677034</name>
</gene>